<dbReference type="Pfam" id="PF15763">
    <property type="entry name" value="DUF4692"/>
    <property type="match status" value="1"/>
</dbReference>
<proteinExistence type="predicted"/>
<dbReference type="InterPro" id="IPR031517">
    <property type="entry name" value="RHEX-like"/>
</dbReference>
<reference evidence="1" key="2">
    <citation type="submission" date="2025-08" db="UniProtKB">
        <authorList>
            <consortium name="Ensembl"/>
        </authorList>
    </citation>
    <scope>IDENTIFICATION</scope>
    <source>
        <strain evidence="1">broiler</strain>
    </source>
</reference>
<name>A0A8V1A9L9_CHICK</name>
<dbReference type="PANTHER" id="PTHR38491">
    <property type="entry name" value="REGULATOR OF HEMOGLOBINIZATION AND ERYTHROID CELL EXPANSION PROTEIN"/>
    <property type="match status" value="1"/>
</dbReference>
<evidence type="ECO:0000313" key="2">
    <source>
        <dbReference type="Proteomes" id="UP000000539"/>
    </source>
</evidence>
<dbReference type="GeneTree" id="ENSGT00950000185862"/>
<organism evidence="1 2">
    <name type="scientific">Gallus gallus</name>
    <name type="common">Chicken</name>
    <dbReference type="NCBI Taxonomy" id="9031"/>
    <lineage>
        <taxon>Eukaryota</taxon>
        <taxon>Metazoa</taxon>
        <taxon>Chordata</taxon>
        <taxon>Craniata</taxon>
        <taxon>Vertebrata</taxon>
        <taxon>Euteleostomi</taxon>
        <taxon>Archelosauria</taxon>
        <taxon>Archosauria</taxon>
        <taxon>Dinosauria</taxon>
        <taxon>Saurischia</taxon>
        <taxon>Theropoda</taxon>
        <taxon>Coelurosauria</taxon>
        <taxon>Aves</taxon>
        <taxon>Neognathae</taxon>
        <taxon>Galloanserae</taxon>
        <taxon>Galliformes</taxon>
        <taxon>Phasianidae</taxon>
        <taxon>Phasianinae</taxon>
        <taxon>Gallus</taxon>
    </lineage>
</organism>
<evidence type="ECO:0000313" key="1">
    <source>
        <dbReference type="Ensembl" id="ENSGALP00010039927.1"/>
    </source>
</evidence>
<accession>A0A8V1A9L9</accession>
<reference evidence="1" key="1">
    <citation type="submission" date="2020-11" db="EMBL/GenBank/DDBJ databases">
        <title>Gallus gallus (Chicken) genome, bGalGal1, GRCg7b, maternal haplotype autosomes + Z &amp; W.</title>
        <authorList>
            <person name="Warren W."/>
            <person name="Formenti G."/>
            <person name="Fedrigo O."/>
            <person name="Haase B."/>
            <person name="Mountcastle J."/>
            <person name="Balacco J."/>
            <person name="Tracey A."/>
            <person name="Schneider V."/>
            <person name="Okimoto R."/>
            <person name="Cheng H."/>
            <person name="Hawken R."/>
            <person name="Howe K."/>
            <person name="Jarvis E.D."/>
        </authorList>
    </citation>
    <scope>NUCLEOTIDE SEQUENCE [LARGE SCALE GENOMIC DNA]</scope>
    <source>
        <strain evidence="1">Broiler</strain>
    </source>
</reference>
<sequence length="140" mass="15341">MHSVCSSCVHFGPLLLPVGTARGQGGWMGWDHTVPAAFSLFTFGTVCISVPWRSRPEVPLPEPALCLLPQERKTCSKENLNYTSVLFPGKGHGQGSNRNYENIKIGADYVNVDPKKKKADFWTFSGPVASASIEYTEVKP</sequence>
<protein>
    <submittedName>
        <fullName evidence="1">Uncharacterized protein</fullName>
    </submittedName>
</protein>
<dbReference type="AlphaFoldDB" id="A0A8V1A9L9"/>
<dbReference type="Proteomes" id="UP000000539">
    <property type="component" value="Chromosome 26"/>
</dbReference>
<keyword evidence="2" id="KW-1185">Reference proteome</keyword>
<dbReference type="Ensembl" id="ENSGALT00010065661.1">
    <property type="protein sequence ID" value="ENSGALP00010039927.1"/>
    <property type="gene ID" value="ENSGALG00010027090.1"/>
</dbReference>
<reference evidence="1" key="3">
    <citation type="submission" date="2025-09" db="UniProtKB">
        <authorList>
            <consortium name="Ensembl"/>
        </authorList>
    </citation>
    <scope>IDENTIFICATION</scope>
    <source>
        <strain evidence="1">broiler</strain>
    </source>
</reference>
<dbReference type="PANTHER" id="PTHR38491:SF1">
    <property type="entry name" value="REGULATOR OF HEMOGLOBINIZATION AND ERYTHROID CELL EXPANSION PROTEIN"/>
    <property type="match status" value="1"/>
</dbReference>